<organism evidence="1 2">
    <name type="scientific">Novosphingobium olei</name>
    <dbReference type="NCBI Taxonomy" id="2728851"/>
    <lineage>
        <taxon>Bacteria</taxon>
        <taxon>Pseudomonadati</taxon>
        <taxon>Pseudomonadota</taxon>
        <taxon>Alphaproteobacteria</taxon>
        <taxon>Sphingomonadales</taxon>
        <taxon>Sphingomonadaceae</taxon>
        <taxon>Novosphingobium</taxon>
    </lineage>
</organism>
<dbReference type="EMBL" id="JABBGM010000017">
    <property type="protein sequence ID" value="NML96124.1"/>
    <property type="molecule type" value="Genomic_DNA"/>
</dbReference>
<keyword evidence="2" id="KW-1185">Reference proteome</keyword>
<accession>A0A7Y0BT73</accession>
<evidence type="ECO:0008006" key="3">
    <source>
        <dbReference type="Google" id="ProtNLM"/>
    </source>
</evidence>
<evidence type="ECO:0000313" key="2">
    <source>
        <dbReference type="Proteomes" id="UP000583556"/>
    </source>
</evidence>
<comment type="caution">
    <text evidence="1">The sequence shown here is derived from an EMBL/GenBank/DDBJ whole genome shotgun (WGS) entry which is preliminary data.</text>
</comment>
<name>A0A7Y0BT73_9SPHN</name>
<proteinExistence type="predicted"/>
<evidence type="ECO:0000313" key="1">
    <source>
        <dbReference type="EMBL" id="NML96124.1"/>
    </source>
</evidence>
<gene>
    <name evidence="1" type="ORF">HHL27_20890</name>
</gene>
<dbReference type="Proteomes" id="UP000583556">
    <property type="component" value="Unassembled WGS sequence"/>
</dbReference>
<dbReference type="AlphaFoldDB" id="A0A7Y0BT73"/>
<sequence>MPDQTDDPKAALEIFAEAVVELLQDAELIYANPGERAIVARLVQLLPSRFPGWSVGSEWNRREDVAKRLRHGVTEDDLVREGLIVPDIIVHRVGKRENLLIIEVKKANNKHYDGDIWKLEGMTDQRGDYGYAAGLHIALDLPAGQVRLCDVYVNGEQDPDLGDWMRTLLPYAAAGV</sequence>
<dbReference type="RefSeq" id="WP_169495329.1">
    <property type="nucleotide sequence ID" value="NZ_JABBGM010000017.1"/>
</dbReference>
<protein>
    <recommendedName>
        <fullName evidence="3">PD-(D/E)XK nuclease superfamily protein</fullName>
    </recommendedName>
</protein>
<reference evidence="1 2" key="1">
    <citation type="submission" date="2020-04" db="EMBL/GenBank/DDBJ databases">
        <title>Novosphingobium sp. TW-4 isolated from soil.</title>
        <authorList>
            <person name="Dahal R.H."/>
            <person name="Chaudhary D.K."/>
        </authorList>
    </citation>
    <scope>NUCLEOTIDE SEQUENCE [LARGE SCALE GENOMIC DNA]</scope>
    <source>
        <strain evidence="1 2">TW-4</strain>
    </source>
</reference>